<dbReference type="SUPFAM" id="SSF46689">
    <property type="entry name" value="Homeodomain-like"/>
    <property type="match status" value="1"/>
</dbReference>
<evidence type="ECO:0000256" key="2">
    <source>
        <dbReference type="ARBA" id="ARBA00022473"/>
    </source>
</evidence>
<evidence type="ECO:0000313" key="13">
    <source>
        <dbReference type="WBParaSite" id="DME_0000841401-mRNA-1"/>
    </source>
</evidence>
<evidence type="ECO:0000256" key="4">
    <source>
        <dbReference type="ARBA" id="ARBA00023125"/>
    </source>
</evidence>
<dbReference type="InterPro" id="IPR023082">
    <property type="entry name" value="Homeo_prospero_dom"/>
</dbReference>
<evidence type="ECO:0000256" key="6">
    <source>
        <dbReference type="ARBA" id="ARBA00023163"/>
    </source>
</evidence>
<dbReference type="AlphaFoldDB" id="A0A0N4UKX5"/>
<feature type="region of interest" description="Disordered" evidence="8">
    <location>
        <begin position="420"/>
        <end position="454"/>
    </location>
</feature>
<reference evidence="13" key="1">
    <citation type="submission" date="2017-02" db="UniProtKB">
        <authorList>
            <consortium name="WormBaseParasite"/>
        </authorList>
    </citation>
    <scope>IDENTIFICATION</scope>
</reference>
<dbReference type="Pfam" id="PF05044">
    <property type="entry name" value="HPD"/>
    <property type="match status" value="1"/>
</dbReference>
<evidence type="ECO:0000259" key="9">
    <source>
        <dbReference type="PROSITE" id="PS51818"/>
    </source>
</evidence>
<evidence type="ECO:0000256" key="3">
    <source>
        <dbReference type="ARBA" id="ARBA00023015"/>
    </source>
</evidence>
<proteinExistence type="predicted"/>
<dbReference type="InterPro" id="IPR037131">
    <property type="entry name" value="Homeo_prospero_dom_sf"/>
</dbReference>
<reference evidence="10 12" key="2">
    <citation type="submission" date="2018-11" db="EMBL/GenBank/DDBJ databases">
        <authorList>
            <consortium name="Pathogen Informatics"/>
        </authorList>
    </citation>
    <scope>NUCLEOTIDE SEQUENCE [LARGE SCALE GENOMIC DNA]</scope>
</reference>
<dbReference type="WBParaSite" id="DME_0000841401-mRNA-1">
    <property type="protein sequence ID" value="DME_0000841401-mRNA-1"/>
    <property type="gene ID" value="DME_0000841401"/>
</dbReference>
<gene>
    <name evidence="10" type="ORF">DME_LOCUS10358</name>
</gene>
<keyword evidence="4" id="KW-0238">DNA-binding</keyword>
<keyword evidence="7" id="KW-0539">Nucleus</keyword>
<dbReference type="Proteomes" id="UP000038040">
    <property type="component" value="Unplaced"/>
</dbReference>
<accession>A0A0N4UKX5</accession>
<feature type="region of interest" description="Disordered" evidence="8">
    <location>
        <begin position="124"/>
        <end position="198"/>
    </location>
</feature>
<feature type="compositionally biased region" description="Basic and acidic residues" evidence="8">
    <location>
        <begin position="136"/>
        <end position="147"/>
    </location>
</feature>
<evidence type="ECO:0000256" key="7">
    <source>
        <dbReference type="ARBA" id="ARBA00023242"/>
    </source>
</evidence>
<dbReference type="OrthoDB" id="10038576at2759"/>
<dbReference type="GO" id="GO:0000978">
    <property type="term" value="F:RNA polymerase II cis-regulatory region sequence-specific DNA binding"/>
    <property type="evidence" value="ECO:0007669"/>
    <property type="project" value="TreeGrafter"/>
</dbReference>
<dbReference type="GO" id="GO:0005634">
    <property type="term" value="C:nucleus"/>
    <property type="evidence" value="ECO:0007669"/>
    <property type="project" value="UniProtKB-SubCell"/>
</dbReference>
<comment type="subcellular location">
    <subcellularLocation>
        <location evidence="1">Nucleus</location>
    </subcellularLocation>
</comment>
<feature type="compositionally biased region" description="Basic and acidic residues" evidence="8">
    <location>
        <begin position="157"/>
        <end position="177"/>
    </location>
</feature>
<dbReference type="PROSITE" id="PS51818">
    <property type="entry name" value="HOMEO_PROSPERO"/>
    <property type="match status" value="1"/>
</dbReference>
<evidence type="ECO:0000256" key="1">
    <source>
        <dbReference type="ARBA" id="ARBA00004123"/>
    </source>
</evidence>
<dbReference type="InterPro" id="IPR039350">
    <property type="entry name" value="Prospero_homeodomain"/>
</dbReference>
<evidence type="ECO:0000256" key="8">
    <source>
        <dbReference type="SAM" id="MobiDB-lite"/>
    </source>
</evidence>
<dbReference type="PANTHER" id="PTHR12198:SF0">
    <property type="entry name" value="HOMEOBOX PROTEIN PROSPERO"/>
    <property type="match status" value="1"/>
</dbReference>
<dbReference type="STRING" id="318479.A0A0N4UKX5"/>
<dbReference type="PANTHER" id="PTHR12198">
    <property type="entry name" value="HOMEOBOX PROTEIN PROSPERO/PROX-1/CEH-26"/>
    <property type="match status" value="1"/>
</dbReference>
<dbReference type="GO" id="GO:0000981">
    <property type="term" value="F:DNA-binding transcription factor activity, RNA polymerase II-specific"/>
    <property type="evidence" value="ECO:0007669"/>
    <property type="project" value="TreeGrafter"/>
</dbReference>
<name>A0A0N4UKX5_DRAME</name>
<dbReference type="FunFam" id="1.10.10.500:FF:000002">
    <property type="entry name" value="Prospero homeobox 3"/>
    <property type="match status" value="1"/>
</dbReference>
<organism evidence="11 13">
    <name type="scientific">Dracunculus medinensis</name>
    <name type="common">Guinea worm</name>
    <dbReference type="NCBI Taxonomy" id="318479"/>
    <lineage>
        <taxon>Eukaryota</taxon>
        <taxon>Metazoa</taxon>
        <taxon>Ecdysozoa</taxon>
        <taxon>Nematoda</taxon>
        <taxon>Chromadorea</taxon>
        <taxon>Rhabditida</taxon>
        <taxon>Spirurina</taxon>
        <taxon>Dracunculoidea</taxon>
        <taxon>Dracunculidae</taxon>
        <taxon>Dracunculus</taxon>
    </lineage>
</organism>
<feature type="region of interest" description="Disordered" evidence="8">
    <location>
        <begin position="370"/>
        <end position="407"/>
    </location>
</feature>
<protein>
    <submittedName>
        <fullName evidence="13">Prospero domain-containing protein</fullName>
    </submittedName>
</protein>
<evidence type="ECO:0000313" key="10">
    <source>
        <dbReference type="EMBL" id="VDN60385.1"/>
    </source>
</evidence>
<keyword evidence="3" id="KW-0805">Transcription regulation</keyword>
<evidence type="ECO:0000313" key="11">
    <source>
        <dbReference type="Proteomes" id="UP000038040"/>
    </source>
</evidence>
<dbReference type="GO" id="GO:0010001">
    <property type="term" value="P:glial cell differentiation"/>
    <property type="evidence" value="ECO:0007669"/>
    <property type="project" value="UniProtKB-ARBA"/>
</dbReference>
<keyword evidence="5" id="KW-0371">Homeobox</keyword>
<keyword evidence="2" id="KW-0217">Developmental protein</keyword>
<evidence type="ECO:0000313" key="12">
    <source>
        <dbReference type="Proteomes" id="UP000274756"/>
    </source>
</evidence>
<dbReference type="Proteomes" id="UP000274756">
    <property type="component" value="Unassembled WGS sequence"/>
</dbReference>
<evidence type="ECO:0000256" key="5">
    <source>
        <dbReference type="ARBA" id="ARBA00023155"/>
    </source>
</evidence>
<dbReference type="InterPro" id="IPR009057">
    <property type="entry name" value="Homeodomain-like_sf"/>
</dbReference>
<keyword evidence="6" id="KW-0804">Transcription</keyword>
<keyword evidence="12" id="KW-1185">Reference proteome</keyword>
<dbReference type="GO" id="GO:0048468">
    <property type="term" value="P:cell development"/>
    <property type="evidence" value="ECO:0007669"/>
    <property type="project" value="UniProtKB-ARBA"/>
</dbReference>
<dbReference type="Gene3D" id="1.10.10.500">
    <property type="entry name" value="Homeo-prospero domain"/>
    <property type="match status" value="1"/>
</dbReference>
<feature type="domain" description="Prospero" evidence="9">
    <location>
        <begin position="452"/>
        <end position="610"/>
    </location>
</feature>
<dbReference type="EMBL" id="UYYG01001213">
    <property type="protein sequence ID" value="VDN60385.1"/>
    <property type="molecule type" value="Genomic_DNA"/>
</dbReference>
<sequence>MSSGGPLSQSLNNRFNQLAPLQYFPHISPLPSQILPHRIKLKRSRQRVDAGEPRNSYQGNRLPMLQQRFANGFQLLNSGETTSTPSASSALNAIFPWITQSTQNTDVNSNEGEAMKDCDVVHDLSQHNTDNDDTTIQERETSRKSSVCEEDEEELLDSERNPNEMDLNKDDKEKESCDEGSPTLIAGSSSSSRRKNALPQRQCFNKLQEMFETQRRFYSQWIEQQRKILGANEEEHKRVQIQQVQQQLQRDFAKLAQSLKQELISTLNNSIDKIINEFITAEAAISAQRISAAALEKEQSLGRNPFLFQPFYTHFNGQFANPFINSTMNPSGIFPSVTQSTGFNPFISHIKPPSPTATIRKADDLSPFMPRKKRSKVTDCTRLNKLSSAGNREGSHPDSARSSPMLSSYFPPTMVGHPMYGQGNFGSEERESPINSDDASDCGPYENSTGSSSTLTPMHLRKAKLMFFYTRYPNSALLKSYFPDIRFNKNNTAQLVKWFSNFREFFYNQMDKYARNYLAEGIKNKEDIIVTPESEIYKNLNQHYNRNNHIQPPEKLTLVIQETLREFFSAVQSGRDSEPSWKKTIYKVINRMDDTIPEYFKDPNFLERLEG</sequence>